<name>A0AAE3H828_9BACT</name>
<dbReference type="NCBIfam" id="TIGR02937">
    <property type="entry name" value="sigma70-ECF"/>
    <property type="match status" value="1"/>
</dbReference>
<comment type="caution">
    <text evidence="7">The sequence shown here is derived from an EMBL/GenBank/DDBJ whole genome shotgun (WGS) entry which is preliminary data.</text>
</comment>
<keyword evidence="3" id="KW-0731">Sigma factor</keyword>
<dbReference type="InterPro" id="IPR036388">
    <property type="entry name" value="WH-like_DNA-bd_sf"/>
</dbReference>
<dbReference type="InterPro" id="IPR013249">
    <property type="entry name" value="RNA_pol_sigma70_r4_t2"/>
</dbReference>
<dbReference type="RefSeq" id="WP_255039689.1">
    <property type="nucleotide sequence ID" value="NZ_RJUF01000194.1"/>
</dbReference>
<evidence type="ECO:0000313" key="8">
    <source>
        <dbReference type="Proteomes" id="UP001204144"/>
    </source>
</evidence>
<feature type="domain" description="RNA polymerase sigma-70 region 2" evidence="5">
    <location>
        <begin position="28"/>
        <end position="95"/>
    </location>
</feature>
<dbReference type="GO" id="GO:0006352">
    <property type="term" value="P:DNA-templated transcription initiation"/>
    <property type="evidence" value="ECO:0007669"/>
    <property type="project" value="InterPro"/>
</dbReference>
<dbReference type="Gene3D" id="1.10.1740.10">
    <property type="match status" value="1"/>
</dbReference>
<comment type="similarity">
    <text evidence="1">Belongs to the sigma-70 factor family. ECF subfamily.</text>
</comment>
<feature type="domain" description="RNA polymerase sigma factor 70 region 4 type 2" evidence="6">
    <location>
        <begin position="122"/>
        <end position="174"/>
    </location>
</feature>
<dbReference type="Gene3D" id="1.10.10.10">
    <property type="entry name" value="Winged helix-like DNA-binding domain superfamily/Winged helix DNA-binding domain"/>
    <property type="match status" value="1"/>
</dbReference>
<sequence>MNPIPESERLRILLEGCLKADRKSQELLYKQYFGFVMSICLRYSKSKDEALEVLNDAFLKVFLKINTYDFTRPFNVWLKRIVVNTAIDAYRSQNKHYHHLDIESVYSFPNEETSPIQKMGYEELLLIAKRLPKNYQINFNLYVVEGYSHDEIAKMMNISVGTSKSNLSRAREMLRNFLKDVESHKIKQK</sequence>
<protein>
    <submittedName>
        <fullName evidence="7">RNA polymerase sigma factor</fullName>
    </submittedName>
</protein>
<dbReference type="Proteomes" id="UP001204144">
    <property type="component" value="Unassembled WGS sequence"/>
</dbReference>
<dbReference type="InterPro" id="IPR007627">
    <property type="entry name" value="RNA_pol_sigma70_r2"/>
</dbReference>
<reference evidence="7 8" key="1">
    <citation type="submission" date="2018-11" db="EMBL/GenBank/DDBJ databases">
        <title>Novel bacteria species description.</title>
        <authorList>
            <person name="Han J.-H."/>
        </authorList>
    </citation>
    <scope>NUCLEOTIDE SEQUENCE [LARGE SCALE GENOMIC DNA]</scope>
    <source>
        <strain evidence="7 8">KCTC23259</strain>
    </source>
</reference>
<proteinExistence type="inferred from homology"/>
<dbReference type="EMBL" id="RJUF01000194">
    <property type="protein sequence ID" value="MCP9765980.1"/>
    <property type="molecule type" value="Genomic_DNA"/>
</dbReference>
<evidence type="ECO:0000256" key="2">
    <source>
        <dbReference type="ARBA" id="ARBA00023015"/>
    </source>
</evidence>
<dbReference type="GO" id="GO:0016987">
    <property type="term" value="F:sigma factor activity"/>
    <property type="evidence" value="ECO:0007669"/>
    <property type="project" value="UniProtKB-KW"/>
</dbReference>
<dbReference type="AlphaFoldDB" id="A0AAE3H828"/>
<accession>A0AAE3H828</accession>
<dbReference type="InterPro" id="IPR039425">
    <property type="entry name" value="RNA_pol_sigma-70-like"/>
</dbReference>
<dbReference type="PANTHER" id="PTHR43133">
    <property type="entry name" value="RNA POLYMERASE ECF-TYPE SIGMA FACTO"/>
    <property type="match status" value="1"/>
</dbReference>
<evidence type="ECO:0000259" key="6">
    <source>
        <dbReference type="Pfam" id="PF08281"/>
    </source>
</evidence>
<dbReference type="GO" id="GO:0003677">
    <property type="term" value="F:DNA binding"/>
    <property type="evidence" value="ECO:0007669"/>
    <property type="project" value="InterPro"/>
</dbReference>
<dbReference type="SUPFAM" id="SSF88659">
    <property type="entry name" value="Sigma3 and sigma4 domains of RNA polymerase sigma factors"/>
    <property type="match status" value="1"/>
</dbReference>
<organism evidence="7 8">
    <name type="scientific">Lacihabitans soyangensis</name>
    <dbReference type="NCBI Taxonomy" id="869394"/>
    <lineage>
        <taxon>Bacteria</taxon>
        <taxon>Pseudomonadati</taxon>
        <taxon>Bacteroidota</taxon>
        <taxon>Cytophagia</taxon>
        <taxon>Cytophagales</taxon>
        <taxon>Leadbetterellaceae</taxon>
        <taxon>Lacihabitans</taxon>
    </lineage>
</organism>
<evidence type="ECO:0000259" key="5">
    <source>
        <dbReference type="Pfam" id="PF04542"/>
    </source>
</evidence>
<keyword evidence="8" id="KW-1185">Reference proteome</keyword>
<evidence type="ECO:0000313" key="7">
    <source>
        <dbReference type="EMBL" id="MCP9765980.1"/>
    </source>
</evidence>
<dbReference type="Pfam" id="PF04542">
    <property type="entry name" value="Sigma70_r2"/>
    <property type="match status" value="1"/>
</dbReference>
<dbReference type="SUPFAM" id="SSF88946">
    <property type="entry name" value="Sigma2 domain of RNA polymerase sigma factors"/>
    <property type="match status" value="1"/>
</dbReference>
<evidence type="ECO:0000256" key="4">
    <source>
        <dbReference type="ARBA" id="ARBA00023163"/>
    </source>
</evidence>
<dbReference type="InterPro" id="IPR013325">
    <property type="entry name" value="RNA_pol_sigma_r2"/>
</dbReference>
<dbReference type="InterPro" id="IPR013324">
    <property type="entry name" value="RNA_pol_sigma_r3/r4-like"/>
</dbReference>
<keyword evidence="4" id="KW-0804">Transcription</keyword>
<dbReference type="PANTHER" id="PTHR43133:SF46">
    <property type="entry name" value="RNA POLYMERASE SIGMA-70 FACTOR ECF SUBFAMILY"/>
    <property type="match status" value="1"/>
</dbReference>
<keyword evidence="2" id="KW-0805">Transcription regulation</keyword>
<evidence type="ECO:0000256" key="1">
    <source>
        <dbReference type="ARBA" id="ARBA00010641"/>
    </source>
</evidence>
<dbReference type="Pfam" id="PF08281">
    <property type="entry name" value="Sigma70_r4_2"/>
    <property type="match status" value="1"/>
</dbReference>
<evidence type="ECO:0000256" key="3">
    <source>
        <dbReference type="ARBA" id="ARBA00023082"/>
    </source>
</evidence>
<gene>
    <name evidence="7" type="ORF">EGI31_23840</name>
</gene>
<dbReference type="InterPro" id="IPR014284">
    <property type="entry name" value="RNA_pol_sigma-70_dom"/>
</dbReference>